<keyword evidence="3" id="KW-1185">Reference proteome</keyword>
<evidence type="ECO:0000256" key="1">
    <source>
        <dbReference type="SAM" id="Phobius"/>
    </source>
</evidence>
<comment type="caution">
    <text evidence="2">The sequence shown here is derived from an EMBL/GenBank/DDBJ whole genome shotgun (WGS) entry which is preliminary data.</text>
</comment>
<name>A0A4R5N927_9LACO</name>
<accession>A0A4R5N927</accession>
<sequence length="174" mass="20258">MNTSRHDTWHYLLLRNIVPLNFALFLTLVGTSLIIIEISYLPHPKIWNITILTILCIIFLSNMLFLPFYLKHKWQLYGNKEYLIDDESKLSNNGIVFADEREYNMMLRAKSYAFNLLWPLVMSIAILESTIVGPLLKISSSHFIYSGYFALSMGLIILISHLEMLLKFRKLLGN</sequence>
<keyword evidence="1" id="KW-0812">Transmembrane</keyword>
<protein>
    <submittedName>
        <fullName evidence="2">Uncharacterized protein</fullName>
    </submittedName>
</protein>
<dbReference type="Proteomes" id="UP000295681">
    <property type="component" value="Unassembled WGS sequence"/>
</dbReference>
<keyword evidence="1" id="KW-1133">Transmembrane helix</keyword>
<proteinExistence type="predicted"/>
<dbReference type="EMBL" id="PUFI01000013">
    <property type="protein sequence ID" value="TDG68511.1"/>
    <property type="molecule type" value="Genomic_DNA"/>
</dbReference>
<dbReference type="STRING" id="907931.GCA_000165675_01714"/>
<feature type="transmembrane region" description="Helical" evidence="1">
    <location>
        <begin position="112"/>
        <end position="136"/>
    </location>
</feature>
<feature type="transmembrane region" description="Helical" evidence="1">
    <location>
        <begin position="20"/>
        <end position="40"/>
    </location>
</feature>
<dbReference type="RefSeq" id="WP_010006895.1">
    <property type="nucleotide sequence ID" value="NZ_JAGYGP010000007.1"/>
</dbReference>
<gene>
    <name evidence="2" type="ORF">C5L23_000113</name>
</gene>
<feature type="transmembrane region" description="Helical" evidence="1">
    <location>
        <begin position="142"/>
        <end position="162"/>
    </location>
</feature>
<dbReference type="AlphaFoldDB" id="A0A4R5N927"/>
<feature type="transmembrane region" description="Helical" evidence="1">
    <location>
        <begin position="46"/>
        <end position="70"/>
    </location>
</feature>
<evidence type="ECO:0000313" key="2">
    <source>
        <dbReference type="EMBL" id="TDG68511.1"/>
    </source>
</evidence>
<evidence type="ECO:0000313" key="3">
    <source>
        <dbReference type="Proteomes" id="UP000295681"/>
    </source>
</evidence>
<keyword evidence="1" id="KW-0472">Membrane</keyword>
<organism evidence="2 3">
    <name type="scientific">Leuconostoc fallax</name>
    <dbReference type="NCBI Taxonomy" id="1251"/>
    <lineage>
        <taxon>Bacteria</taxon>
        <taxon>Bacillati</taxon>
        <taxon>Bacillota</taxon>
        <taxon>Bacilli</taxon>
        <taxon>Lactobacillales</taxon>
        <taxon>Lactobacillaceae</taxon>
        <taxon>Leuconostoc</taxon>
    </lineage>
</organism>
<reference evidence="2 3" key="1">
    <citation type="journal article" date="2019" name="Appl. Microbiol. Biotechnol.">
        <title>Uncovering carbohydrate metabolism through a genotype-phenotype association study of 56 lactic acid bacteria genomes.</title>
        <authorList>
            <person name="Buron-Moles G."/>
            <person name="Chailyan A."/>
            <person name="Dolejs I."/>
            <person name="Forster J."/>
            <person name="Miks M.H."/>
        </authorList>
    </citation>
    <scope>NUCLEOTIDE SEQUENCE [LARGE SCALE GENOMIC DNA]</scope>
    <source>
        <strain evidence="2 3">ATCC 700006</strain>
    </source>
</reference>